<evidence type="ECO:0000313" key="3">
    <source>
        <dbReference type="EMBL" id="KAG2460109.1"/>
    </source>
</evidence>
<dbReference type="GO" id="GO:0043066">
    <property type="term" value="P:negative regulation of apoptotic process"/>
    <property type="evidence" value="ECO:0007669"/>
    <property type="project" value="TreeGrafter"/>
</dbReference>
<organism evidence="3 4">
    <name type="scientific">Polypterus senegalus</name>
    <name type="common">Senegal bichir</name>
    <dbReference type="NCBI Taxonomy" id="55291"/>
    <lineage>
        <taxon>Eukaryota</taxon>
        <taxon>Metazoa</taxon>
        <taxon>Chordata</taxon>
        <taxon>Craniata</taxon>
        <taxon>Vertebrata</taxon>
        <taxon>Euteleostomi</taxon>
        <taxon>Actinopterygii</taxon>
        <taxon>Polypteriformes</taxon>
        <taxon>Polypteridae</taxon>
        <taxon>Polypterus</taxon>
    </lineage>
</organism>
<name>A0A8X8BMG1_POLSE</name>
<dbReference type="Gene3D" id="1.10.100.10">
    <property type="entry name" value="Insulin-like"/>
    <property type="match status" value="1"/>
</dbReference>
<protein>
    <submittedName>
        <fullName evidence="3">IGF1A factor</fullName>
    </submittedName>
</protein>
<dbReference type="SUPFAM" id="SSF56994">
    <property type="entry name" value="Insulin-like"/>
    <property type="match status" value="1"/>
</dbReference>
<evidence type="ECO:0000313" key="4">
    <source>
        <dbReference type="Proteomes" id="UP000886611"/>
    </source>
</evidence>
<dbReference type="GO" id="GO:0005179">
    <property type="term" value="F:hormone activity"/>
    <property type="evidence" value="ECO:0007669"/>
    <property type="project" value="InterPro"/>
</dbReference>
<dbReference type="GO" id="GO:0005159">
    <property type="term" value="F:insulin-like growth factor receptor binding"/>
    <property type="evidence" value="ECO:0007669"/>
    <property type="project" value="TreeGrafter"/>
</dbReference>
<dbReference type="InterPro" id="IPR016179">
    <property type="entry name" value="Insulin-like"/>
</dbReference>
<reference evidence="3 4" key="1">
    <citation type="journal article" date="2021" name="Cell">
        <title>Tracing the genetic footprints of vertebrate landing in non-teleost ray-finned fishes.</title>
        <authorList>
            <person name="Bi X."/>
            <person name="Wang K."/>
            <person name="Yang L."/>
            <person name="Pan H."/>
            <person name="Jiang H."/>
            <person name="Wei Q."/>
            <person name="Fang M."/>
            <person name="Yu H."/>
            <person name="Zhu C."/>
            <person name="Cai Y."/>
            <person name="He Y."/>
            <person name="Gan X."/>
            <person name="Zeng H."/>
            <person name="Yu D."/>
            <person name="Zhu Y."/>
            <person name="Jiang H."/>
            <person name="Qiu Q."/>
            <person name="Yang H."/>
            <person name="Zhang Y.E."/>
            <person name="Wang W."/>
            <person name="Zhu M."/>
            <person name="He S."/>
            <person name="Zhang G."/>
        </authorList>
    </citation>
    <scope>NUCLEOTIDE SEQUENCE [LARGE SCALE GENOMIC DNA]</scope>
    <source>
        <strain evidence="3">Bchr_013</strain>
    </source>
</reference>
<sequence length="106" mass="12227">MCSFSCTHILYLMLCAVCLSQAVEAGSETLCGAELVDTLQFVCGERGFYFSKFWGFLLFVLLCVFICHSALRPLLTFIFFVCFYCFDWVENLKFHHMWCLIFLGGI</sequence>
<dbReference type="GO" id="GO:0048009">
    <property type="term" value="P:insulin-like growth factor receptor signaling pathway"/>
    <property type="evidence" value="ECO:0007669"/>
    <property type="project" value="TreeGrafter"/>
</dbReference>
<feature type="non-terminal residue" evidence="3">
    <location>
        <position position="1"/>
    </location>
</feature>
<keyword evidence="4" id="KW-1185">Reference proteome</keyword>
<accession>A0A8X8BMG1</accession>
<evidence type="ECO:0000256" key="2">
    <source>
        <dbReference type="ARBA" id="ARBA00023157"/>
    </source>
</evidence>
<comment type="caution">
    <text evidence="3">The sequence shown here is derived from an EMBL/GenBank/DDBJ whole genome shotgun (WGS) entry which is preliminary data.</text>
</comment>
<dbReference type="Pfam" id="PF00049">
    <property type="entry name" value="Insulin"/>
    <property type="match status" value="1"/>
</dbReference>
<dbReference type="Proteomes" id="UP000886611">
    <property type="component" value="Unassembled WGS sequence"/>
</dbReference>
<dbReference type="EMBL" id="JAATIS010005064">
    <property type="protein sequence ID" value="KAG2460109.1"/>
    <property type="molecule type" value="Genomic_DNA"/>
</dbReference>
<dbReference type="PANTHER" id="PTHR46845">
    <property type="entry name" value="INSULIN-LIKE GROWTH FACTOR I"/>
    <property type="match status" value="1"/>
</dbReference>
<dbReference type="GO" id="GO:0008283">
    <property type="term" value="P:cell population proliferation"/>
    <property type="evidence" value="ECO:0007669"/>
    <property type="project" value="TreeGrafter"/>
</dbReference>
<comment type="similarity">
    <text evidence="1">Belongs to the insulin family.</text>
</comment>
<dbReference type="InterPro" id="IPR036438">
    <property type="entry name" value="Insulin-like_sf"/>
</dbReference>
<dbReference type="GO" id="GO:0005615">
    <property type="term" value="C:extracellular space"/>
    <property type="evidence" value="ECO:0007669"/>
    <property type="project" value="TreeGrafter"/>
</dbReference>
<proteinExistence type="inferred from homology"/>
<evidence type="ECO:0000256" key="1">
    <source>
        <dbReference type="ARBA" id="ARBA00009034"/>
    </source>
</evidence>
<dbReference type="PANTHER" id="PTHR46845:SF3">
    <property type="entry name" value="INSULIN-LIKE GROWTH FACTOR 1"/>
    <property type="match status" value="1"/>
</dbReference>
<dbReference type="AlphaFoldDB" id="A0A8X8BMG1"/>
<keyword evidence="2" id="KW-1015">Disulfide bond</keyword>
<feature type="non-terminal residue" evidence="3">
    <location>
        <position position="106"/>
    </location>
</feature>
<gene>
    <name evidence="3" type="primary">Igf1a</name>
    <name evidence="3" type="ORF">GTO96_0021666</name>
</gene>
<dbReference type="GO" id="GO:0008284">
    <property type="term" value="P:positive regulation of cell population proliferation"/>
    <property type="evidence" value="ECO:0007669"/>
    <property type="project" value="TreeGrafter"/>
</dbReference>
<dbReference type="GO" id="GO:0051897">
    <property type="term" value="P:positive regulation of phosphatidylinositol 3-kinase/protein kinase B signal transduction"/>
    <property type="evidence" value="ECO:0007669"/>
    <property type="project" value="TreeGrafter"/>
</dbReference>